<sequence>MVMLSGIHYAISNQVSRPITHFEGRIQPLSLIIHGSYQKTIQGPQLPGSPGFGYFIPTVFPQGNTDPGFFKGKRFQKVTIIQIRSQGLKHSSTSWTTQLVQSIFHCADSRPTVHSQDHQICIDPKQPIQIDYQPSRRSLQLFTYIGHLFFPEDLFRS</sequence>
<organism evidence="1 2">
    <name type="scientific">Austropuccinia psidii MF-1</name>
    <dbReference type="NCBI Taxonomy" id="1389203"/>
    <lineage>
        <taxon>Eukaryota</taxon>
        <taxon>Fungi</taxon>
        <taxon>Dikarya</taxon>
        <taxon>Basidiomycota</taxon>
        <taxon>Pucciniomycotina</taxon>
        <taxon>Pucciniomycetes</taxon>
        <taxon>Pucciniales</taxon>
        <taxon>Sphaerophragmiaceae</taxon>
        <taxon>Austropuccinia</taxon>
    </lineage>
</organism>
<reference evidence="1" key="1">
    <citation type="submission" date="2021-03" db="EMBL/GenBank/DDBJ databases">
        <title>Draft genome sequence of rust myrtle Austropuccinia psidii MF-1, a brazilian biotype.</title>
        <authorList>
            <person name="Quecine M.C."/>
            <person name="Pachon D.M.R."/>
            <person name="Bonatelli M.L."/>
            <person name="Correr F.H."/>
            <person name="Franceschini L.M."/>
            <person name="Leite T.F."/>
            <person name="Margarido G.R.A."/>
            <person name="Almeida C.A."/>
            <person name="Ferrarezi J.A."/>
            <person name="Labate C.A."/>
        </authorList>
    </citation>
    <scope>NUCLEOTIDE SEQUENCE</scope>
    <source>
        <strain evidence="1">MF-1</strain>
    </source>
</reference>
<proteinExistence type="predicted"/>
<dbReference type="EMBL" id="AVOT02028794">
    <property type="protein sequence ID" value="MBW0521417.1"/>
    <property type="molecule type" value="Genomic_DNA"/>
</dbReference>
<gene>
    <name evidence="1" type="ORF">O181_061132</name>
</gene>
<dbReference type="AlphaFoldDB" id="A0A9Q3EPV3"/>
<accession>A0A9Q3EPV3</accession>
<evidence type="ECO:0000313" key="2">
    <source>
        <dbReference type="Proteomes" id="UP000765509"/>
    </source>
</evidence>
<dbReference type="Proteomes" id="UP000765509">
    <property type="component" value="Unassembled WGS sequence"/>
</dbReference>
<evidence type="ECO:0000313" key="1">
    <source>
        <dbReference type="EMBL" id="MBW0521417.1"/>
    </source>
</evidence>
<protein>
    <submittedName>
        <fullName evidence="1">Uncharacterized protein</fullName>
    </submittedName>
</protein>
<comment type="caution">
    <text evidence="1">The sequence shown here is derived from an EMBL/GenBank/DDBJ whole genome shotgun (WGS) entry which is preliminary data.</text>
</comment>
<keyword evidence="2" id="KW-1185">Reference proteome</keyword>
<name>A0A9Q3EPV3_9BASI</name>